<comment type="caution">
    <text evidence="3">The sequence shown here is derived from an EMBL/GenBank/DDBJ whole genome shotgun (WGS) entry which is preliminary data.</text>
</comment>
<protein>
    <submittedName>
        <fullName evidence="3">Uncharacterized protein</fullName>
    </submittedName>
</protein>
<dbReference type="EMBL" id="JAIWYP010000011">
    <property type="protein sequence ID" value="KAH3735853.1"/>
    <property type="molecule type" value="Genomic_DNA"/>
</dbReference>
<evidence type="ECO:0000313" key="4">
    <source>
        <dbReference type="Proteomes" id="UP000828390"/>
    </source>
</evidence>
<proteinExistence type="predicted"/>
<evidence type="ECO:0000256" key="2">
    <source>
        <dbReference type="SAM" id="Phobius"/>
    </source>
</evidence>
<dbReference type="Gene3D" id="1.20.1170.10">
    <property type="match status" value="1"/>
</dbReference>
<name>A0A9D4CYI6_DREPO</name>
<accession>A0A9D4CYI6</accession>
<organism evidence="3 4">
    <name type="scientific">Dreissena polymorpha</name>
    <name type="common">Zebra mussel</name>
    <name type="synonym">Mytilus polymorpha</name>
    <dbReference type="NCBI Taxonomy" id="45954"/>
    <lineage>
        <taxon>Eukaryota</taxon>
        <taxon>Metazoa</taxon>
        <taxon>Spiralia</taxon>
        <taxon>Lophotrochozoa</taxon>
        <taxon>Mollusca</taxon>
        <taxon>Bivalvia</taxon>
        <taxon>Autobranchia</taxon>
        <taxon>Heteroconchia</taxon>
        <taxon>Euheterodonta</taxon>
        <taxon>Imparidentia</taxon>
        <taxon>Neoheterodontei</taxon>
        <taxon>Myida</taxon>
        <taxon>Dreissenoidea</taxon>
        <taxon>Dreissenidae</taxon>
        <taxon>Dreissena</taxon>
    </lineage>
</organism>
<keyword evidence="1" id="KW-0175">Coiled coil</keyword>
<reference evidence="3" key="2">
    <citation type="submission" date="2020-11" db="EMBL/GenBank/DDBJ databases">
        <authorList>
            <person name="McCartney M.A."/>
            <person name="Auch B."/>
            <person name="Kono T."/>
            <person name="Mallez S."/>
            <person name="Becker A."/>
            <person name="Gohl D.M."/>
            <person name="Silverstein K.A.T."/>
            <person name="Koren S."/>
            <person name="Bechman K.B."/>
            <person name="Herman A."/>
            <person name="Abrahante J.E."/>
            <person name="Garbe J."/>
        </authorList>
    </citation>
    <scope>NUCLEOTIDE SEQUENCE</scope>
    <source>
        <strain evidence="3">Duluth1</strain>
        <tissue evidence="3">Whole animal</tissue>
    </source>
</reference>
<keyword evidence="2" id="KW-0472">Membrane</keyword>
<feature type="transmembrane region" description="Helical" evidence="2">
    <location>
        <begin position="60"/>
        <end position="88"/>
    </location>
</feature>
<keyword evidence="2" id="KW-0812">Transmembrane</keyword>
<evidence type="ECO:0000256" key="1">
    <source>
        <dbReference type="SAM" id="Coils"/>
    </source>
</evidence>
<keyword evidence="2" id="KW-1133">Transmembrane helix</keyword>
<dbReference type="Proteomes" id="UP000828390">
    <property type="component" value="Unassembled WGS sequence"/>
</dbReference>
<dbReference type="AlphaFoldDB" id="A0A9D4CYI6"/>
<evidence type="ECO:0000313" key="3">
    <source>
        <dbReference type="EMBL" id="KAH3735853.1"/>
    </source>
</evidence>
<keyword evidence="4" id="KW-1185">Reference proteome</keyword>
<sequence>MAYNSEIRKLQTKLRRLDSRIEELKQTIEKLNKEIEEAAEICDERDFNIVFHQMGESLGLIVGGLMMATGGLPTLAVLFTGIGAVLSVGNASRCYYKWQEYMCTKEVKNYSTELIECRRKRKKVQQTLNAKLN</sequence>
<reference evidence="3" key="1">
    <citation type="journal article" date="2019" name="bioRxiv">
        <title>The Genome of the Zebra Mussel, Dreissena polymorpha: A Resource for Invasive Species Research.</title>
        <authorList>
            <person name="McCartney M.A."/>
            <person name="Auch B."/>
            <person name="Kono T."/>
            <person name="Mallez S."/>
            <person name="Zhang Y."/>
            <person name="Obille A."/>
            <person name="Becker A."/>
            <person name="Abrahante J.E."/>
            <person name="Garbe J."/>
            <person name="Badalamenti J.P."/>
            <person name="Herman A."/>
            <person name="Mangelson H."/>
            <person name="Liachko I."/>
            <person name="Sullivan S."/>
            <person name="Sone E.D."/>
            <person name="Koren S."/>
            <person name="Silverstein K.A.T."/>
            <person name="Beckman K.B."/>
            <person name="Gohl D.M."/>
        </authorList>
    </citation>
    <scope>NUCLEOTIDE SEQUENCE</scope>
    <source>
        <strain evidence="3">Duluth1</strain>
        <tissue evidence="3">Whole animal</tissue>
    </source>
</reference>
<gene>
    <name evidence="3" type="ORF">DPMN_042411</name>
</gene>
<feature type="coiled-coil region" evidence="1">
    <location>
        <begin position="7"/>
        <end position="44"/>
    </location>
</feature>